<evidence type="ECO:0000313" key="2">
    <source>
        <dbReference type="EMBL" id="MED6277348.1"/>
    </source>
</evidence>
<protein>
    <recommendedName>
        <fullName evidence="4">Secreted protein</fullName>
    </recommendedName>
</protein>
<sequence length="105" mass="12174">MYVCMYVCMYIYVCVFVCVCGVCVCVRVCVCVYVCMYVGNIGKRCSRAGYFLKDSYELHLTSLIWVSLKNLPSEKKSENMFCPDNVEALEESDKCKRTNLQHEQF</sequence>
<organism evidence="2 3">
    <name type="scientific">Characodon lateralis</name>
    <dbReference type="NCBI Taxonomy" id="208331"/>
    <lineage>
        <taxon>Eukaryota</taxon>
        <taxon>Metazoa</taxon>
        <taxon>Chordata</taxon>
        <taxon>Craniata</taxon>
        <taxon>Vertebrata</taxon>
        <taxon>Euteleostomi</taxon>
        <taxon>Actinopterygii</taxon>
        <taxon>Neopterygii</taxon>
        <taxon>Teleostei</taxon>
        <taxon>Neoteleostei</taxon>
        <taxon>Acanthomorphata</taxon>
        <taxon>Ovalentaria</taxon>
        <taxon>Atherinomorphae</taxon>
        <taxon>Cyprinodontiformes</taxon>
        <taxon>Goodeidae</taxon>
        <taxon>Characodon</taxon>
    </lineage>
</organism>
<evidence type="ECO:0000313" key="3">
    <source>
        <dbReference type="Proteomes" id="UP001352852"/>
    </source>
</evidence>
<proteinExistence type="predicted"/>
<dbReference type="EMBL" id="JAHUTJ010033654">
    <property type="protein sequence ID" value="MED6277348.1"/>
    <property type="molecule type" value="Genomic_DNA"/>
</dbReference>
<keyword evidence="3" id="KW-1185">Reference proteome</keyword>
<gene>
    <name evidence="2" type="ORF">CHARACLAT_012476</name>
</gene>
<evidence type="ECO:0000256" key="1">
    <source>
        <dbReference type="SAM" id="Phobius"/>
    </source>
</evidence>
<comment type="caution">
    <text evidence="2">The sequence shown here is derived from an EMBL/GenBank/DDBJ whole genome shotgun (WGS) entry which is preliminary data.</text>
</comment>
<keyword evidence="1" id="KW-0472">Membrane</keyword>
<feature type="transmembrane region" description="Helical" evidence="1">
    <location>
        <begin position="7"/>
        <end position="39"/>
    </location>
</feature>
<accession>A0ABU7DU60</accession>
<dbReference type="Proteomes" id="UP001352852">
    <property type="component" value="Unassembled WGS sequence"/>
</dbReference>
<name>A0ABU7DU60_9TELE</name>
<reference evidence="2 3" key="1">
    <citation type="submission" date="2021-06" db="EMBL/GenBank/DDBJ databases">
        <authorList>
            <person name="Palmer J.M."/>
        </authorList>
    </citation>
    <scope>NUCLEOTIDE SEQUENCE [LARGE SCALE GENOMIC DNA]</scope>
    <source>
        <strain evidence="2 3">CL_MEX2019</strain>
        <tissue evidence="2">Muscle</tissue>
    </source>
</reference>
<evidence type="ECO:0008006" key="4">
    <source>
        <dbReference type="Google" id="ProtNLM"/>
    </source>
</evidence>
<keyword evidence="1" id="KW-0812">Transmembrane</keyword>
<keyword evidence="1" id="KW-1133">Transmembrane helix</keyword>